<feature type="compositionally biased region" description="Polar residues" evidence="5">
    <location>
        <begin position="249"/>
        <end position="260"/>
    </location>
</feature>
<feature type="compositionally biased region" description="Basic and acidic residues" evidence="5">
    <location>
        <begin position="264"/>
        <end position="279"/>
    </location>
</feature>
<keyword evidence="10" id="KW-1185">Reference proteome</keyword>
<keyword evidence="2 4" id="KW-0863">Zinc-finger</keyword>
<evidence type="ECO:0000259" key="8">
    <source>
        <dbReference type="PROSITE" id="PS51294"/>
    </source>
</evidence>
<dbReference type="PROSITE" id="PS50135">
    <property type="entry name" value="ZF_ZZ_2"/>
    <property type="match status" value="1"/>
</dbReference>
<dbReference type="Gene3D" id="3.30.60.90">
    <property type="match status" value="1"/>
</dbReference>
<feature type="domain" description="ZZ-type" evidence="7">
    <location>
        <begin position="784"/>
        <end position="845"/>
    </location>
</feature>
<evidence type="ECO:0000256" key="1">
    <source>
        <dbReference type="ARBA" id="ARBA00022723"/>
    </source>
</evidence>
<dbReference type="PROSITE" id="PS51294">
    <property type="entry name" value="HTH_MYB"/>
    <property type="match status" value="1"/>
</dbReference>
<comment type="caution">
    <text evidence="9">The sequence shown here is derived from an EMBL/GenBank/DDBJ whole genome shotgun (WGS) entry which is preliminary data.</text>
</comment>
<dbReference type="SUPFAM" id="SSF57850">
    <property type="entry name" value="RING/U-box"/>
    <property type="match status" value="1"/>
</dbReference>
<evidence type="ECO:0000259" key="6">
    <source>
        <dbReference type="PROSITE" id="PS50090"/>
    </source>
</evidence>
<feature type="domain" description="HTH myb-type" evidence="8">
    <location>
        <begin position="603"/>
        <end position="658"/>
    </location>
</feature>
<organism evidence="9 10">
    <name type="scientific">Clavelina lepadiformis</name>
    <name type="common">Light-bulb sea squirt</name>
    <name type="synonym">Ascidia lepadiformis</name>
    <dbReference type="NCBI Taxonomy" id="159417"/>
    <lineage>
        <taxon>Eukaryota</taxon>
        <taxon>Metazoa</taxon>
        <taxon>Chordata</taxon>
        <taxon>Tunicata</taxon>
        <taxon>Ascidiacea</taxon>
        <taxon>Aplousobranchia</taxon>
        <taxon>Clavelinidae</taxon>
        <taxon>Clavelina</taxon>
    </lineage>
</organism>
<dbReference type="Pfam" id="PF00249">
    <property type="entry name" value="Myb_DNA-binding"/>
    <property type="match status" value="1"/>
</dbReference>
<dbReference type="InterPro" id="IPR017930">
    <property type="entry name" value="Myb_dom"/>
</dbReference>
<dbReference type="PROSITE" id="PS01357">
    <property type="entry name" value="ZF_ZZ_1"/>
    <property type="match status" value="1"/>
</dbReference>
<evidence type="ECO:0000259" key="7">
    <source>
        <dbReference type="PROSITE" id="PS50135"/>
    </source>
</evidence>
<dbReference type="SMART" id="SM00717">
    <property type="entry name" value="SANT"/>
    <property type="match status" value="1"/>
</dbReference>
<name>A0ABP0F769_CLALP</name>
<dbReference type="PANTHER" id="PTHR22705">
    <property type="entry name" value="ZINC FINGER, ZZ DOMAIN CONTAINING 3"/>
    <property type="match status" value="1"/>
</dbReference>
<protein>
    <recommendedName>
        <fullName evidence="11">ZZ-type zinc finger-containing protein 3</fullName>
    </recommendedName>
</protein>
<dbReference type="EMBL" id="CAWYQH010000013">
    <property type="protein sequence ID" value="CAK8675241.1"/>
    <property type="molecule type" value="Genomic_DNA"/>
</dbReference>
<evidence type="ECO:0008006" key="11">
    <source>
        <dbReference type="Google" id="ProtNLM"/>
    </source>
</evidence>
<evidence type="ECO:0000256" key="3">
    <source>
        <dbReference type="ARBA" id="ARBA00022833"/>
    </source>
</evidence>
<reference evidence="9 10" key="1">
    <citation type="submission" date="2024-02" db="EMBL/GenBank/DDBJ databases">
        <authorList>
            <person name="Daric V."/>
            <person name="Darras S."/>
        </authorList>
    </citation>
    <scope>NUCLEOTIDE SEQUENCE [LARGE SCALE GENOMIC DNA]</scope>
</reference>
<dbReference type="Gene3D" id="1.10.10.60">
    <property type="entry name" value="Homeodomain-like"/>
    <property type="match status" value="1"/>
</dbReference>
<accession>A0ABP0F769</accession>
<dbReference type="Pfam" id="PF00569">
    <property type="entry name" value="ZZ"/>
    <property type="match status" value="1"/>
</dbReference>
<dbReference type="InterPro" id="IPR037830">
    <property type="entry name" value="ZZZ3"/>
</dbReference>
<gene>
    <name evidence="9" type="ORF">CVLEPA_LOCUS4839</name>
</gene>
<evidence type="ECO:0000313" key="9">
    <source>
        <dbReference type="EMBL" id="CAK8675241.1"/>
    </source>
</evidence>
<evidence type="ECO:0000313" key="10">
    <source>
        <dbReference type="Proteomes" id="UP001642483"/>
    </source>
</evidence>
<keyword evidence="3" id="KW-0862">Zinc</keyword>
<dbReference type="InterPro" id="IPR001005">
    <property type="entry name" value="SANT/Myb"/>
</dbReference>
<feature type="domain" description="Myb-like" evidence="6">
    <location>
        <begin position="598"/>
        <end position="654"/>
    </location>
</feature>
<dbReference type="InterPro" id="IPR043145">
    <property type="entry name" value="Znf_ZZ_sf"/>
</dbReference>
<dbReference type="CDD" id="cd00167">
    <property type="entry name" value="SANT"/>
    <property type="match status" value="1"/>
</dbReference>
<evidence type="ECO:0000256" key="5">
    <source>
        <dbReference type="SAM" id="MobiDB-lite"/>
    </source>
</evidence>
<dbReference type="InterPro" id="IPR009057">
    <property type="entry name" value="Homeodomain-like_sf"/>
</dbReference>
<dbReference type="PROSITE" id="PS50090">
    <property type="entry name" value="MYB_LIKE"/>
    <property type="match status" value="1"/>
</dbReference>
<feature type="region of interest" description="Disordered" evidence="5">
    <location>
        <begin position="710"/>
        <end position="732"/>
    </location>
</feature>
<sequence>MICLNFHNYCVPLDTNFGNLQSDDISVIQTNNSTSINVDLNSCHLNGLCNSHSELFNCNGNGVQPNQDQHKDKPMVVNGHNGAEHKSRNKFEWSDAKNAIPNSKSSVPKENGHQKLSNIEACEISTNDDSYTCSTLLKKSSRKRHLSEIPQTLRRNRRLSERGEMASVVEFLFKQTKSLCTREATDSHPQTSFKNCNSSFGNHLAEVQYLNNGYLVEEASVTAENTSDHEANCDVSESMNSKDTDSKTHSIQTPNKNNMFMSKEQNHCDLDRNSDKESESEGEDNQCVKPRKRSLRSSGIKCQPDYYALSLNLMIHRPRKAKQASTEHDENLSVVKLDAGTEEITLIDDKSDKQENHQEVDKLTLKPVDTADATQVTETAKTENTQTVSFQKSKHVQNNHVAITPPTATASQSGVSNILNSRRRVCGRGRGRYHGRSLHRITQESDVLESSQLFDEEPPSGPDAYYFESDHVALKQNEDYHNVLRIASLLEAQRKQALADIQSLKTKLHEGLDNPIGFVDILQRQVDVHLPKNLIVPSIPEIDWSKYTSQFGTFDHVFSSQKVSSKPFTRRKKINFSSGAIQVSENSSTTSNSISKSRSQTFKKSWSVEEQRKLEELLLKYPQEAVEFHRFRKIAAELGGRTPLQVQSRVQKYFIKLAKAGLPIPGRMPRIDRLQSCKPRHLHKHRSHPQASLTRISTFFTDFHVPVRMQDGDDDNSRMPSNGPAEDDDGGWETIKSEQVSDEEDVPNELRYSDEYLEILRLKRKRQGQLRLFDTNGNQLLAQHYGYQCDVCQCEPIRGLRYHCIDCPSESSVDLCQSCIRNQRRYETAVHKANHRLEPVYASVIETAENTHSLTDFESRPYADGDYVNVATSCGEYNYLDSNYLPQSG</sequence>
<dbReference type="SUPFAM" id="SSF46689">
    <property type="entry name" value="Homeodomain-like"/>
    <property type="match status" value="1"/>
</dbReference>
<dbReference type="InterPro" id="IPR000433">
    <property type="entry name" value="Znf_ZZ"/>
</dbReference>
<keyword evidence="1" id="KW-0479">Metal-binding</keyword>
<dbReference type="PANTHER" id="PTHR22705:SF0">
    <property type="entry name" value="ZZ-TYPE ZINC FINGER-CONTAINING PROTEIN 3"/>
    <property type="match status" value="1"/>
</dbReference>
<evidence type="ECO:0000256" key="2">
    <source>
        <dbReference type="ARBA" id="ARBA00022771"/>
    </source>
</evidence>
<evidence type="ECO:0000256" key="4">
    <source>
        <dbReference type="PROSITE-ProRule" id="PRU00228"/>
    </source>
</evidence>
<proteinExistence type="predicted"/>
<dbReference type="Proteomes" id="UP001642483">
    <property type="component" value="Unassembled WGS sequence"/>
</dbReference>
<feature type="region of interest" description="Disordered" evidence="5">
    <location>
        <begin position="223"/>
        <end position="295"/>
    </location>
</feature>